<feature type="signal peptide" evidence="2">
    <location>
        <begin position="1"/>
        <end position="16"/>
    </location>
</feature>
<dbReference type="Gene3D" id="3.40.390.10">
    <property type="entry name" value="Collagenase (Catalytic Domain)"/>
    <property type="match status" value="1"/>
</dbReference>
<gene>
    <name evidence="4" type="ORF">PoB_005322500</name>
</gene>
<keyword evidence="4" id="KW-0378">Hydrolase</keyword>
<reference evidence="4 5" key="1">
    <citation type="journal article" date="2021" name="Elife">
        <title>Chloroplast acquisition without the gene transfer in kleptoplastic sea slugs, Plakobranchus ocellatus.</title>
        <authorList>
            <person name="Maeda T."/>
            <person name="Takahashi S."/>
            <person name="Yoshida T."/>
            <person name="Shimamura S."/>
            <person name="Takaki Y."/>
            <person name="Nagai Y."/>
            <person name="Toyoda A."/>
            <person name="Suzuki Y."/>
            <person name="Arimoto A."/>
            <person name="Ishii H."/>
            <person name="Satoh N."/>
            <person name="Nishiyama T."/>
            <person name="Hasebe M."/>
            <person name="Maruyama T."/>
            <person name="Minagawa J."/>
            <person name="Obokata J."/>
            <person name="Shigenobu S."/>
        </authorList>
    </citation>
    <scope>NUCLEOTIDE SEQUENCE [LARGE SCALE GENOMIC DNA]</scope>
</reference>
<dbReference type="SUPFAM" id="SSF55486">
    <property type="entry name" value="Metalloproteases ('zincins'), catalytic domain"/>
    <property type="match status" value="1"/>
</dbReference>
<evidence type="ECO:0000256" key="2">
    <source>
        <dbReference type="SAM" id="SignalP"/>
    </source>
</evidence>
<feature type="active site" evidence="1">
    <location>
        <position position="170"/>
    </location>
</feature>
<keyword evidence="4" id="KW-0482">Metalloprotease</keyword>
<keyword evidence="1" id="KW-0479">Metal-binding</keyword>
<dbReference type="PROSITE" id="PS50215">
    <property type="entry name" value="ADAM_MEPRO"/>
    <property type="match status" value="1"/>
</dbReference>
<dbReference type="InterPro" id="IPR001590">
    <property type="entry name" value="Peptidase_M12B"/>
</dbReference>
<keyword evidence="1" id="KW-0862">Zinc</keyword>
<dbReference type="AlphaFoldDB" id="A0AAV4C502"/>
<keyword evidence="5" id="KW-1185">Reference proteome</keyword>
<feature type="chain" id="PRO_5043551157" evidence="2">
    <location>
        <begin position="17"/>
        <end position="459"/>
    </location>
</feature>
<feature type="binding site" evidence="1">
    <location>
        <position position="179"/>
    </location>
    <ligand>
        <name>Zn(2+)</name>
        <dbReference type="ChEBI" id="CHEBI:29105"/>
        <note>catalytic</note>
    </ligand>
</feature>
<dbReference type="Gene3D" id="3.40.1620.60">
    <property type="match status" value="1"/>
</dbReference>
<dbReference type="Pfam" id="PF01421">
    <property type="entry name" value="Reprolysin"/>
    <property type="match status" value="1"/>
</dbReference>
<organism evidence="4 5">
    <name type="scientific">Plakobranchus ocellatus</name>
    <dbReference type="NCBI Taxonomy" id="259542"/>
    <lineage>
        <taxon>Eukaryota</taxon>
        <taxon>Metazoa</taxon>
        <taxon>Spiralia</taxon>
        <taxon>Lophotrochozoa</taxon>
        <taxon>Mollusca</taxon>
        <taxon>Gastropoda</taxon>
        <taxon>Heterobranchia</taxon>
        <taxon>Euthyneura</taxon>
        <taxon>Panpulmonata</taxon>
        <taxon>Sacoglossa</taxon>
        <taxon>Placobranchoidea</taxon>
        <taxon>Plakobranchidae</taxon>
        <taxon>Plakobranchus</taxon>
    </lineage>
</organism>
<feature type="binding site" evidence="1">
    <location>
        <position position="169"/>
    </location>
    <ligand>
        <name>Zn(2+)</name>
        <dbReference type="ChEBI" id="CHEBI:29105"/>
        <note>catalytic</note>
    </ligand>
</feature>
<dbReference type="GO" id="GO:0006508">
    <property type="term" value="P:proteolysis"/>
    <property type="evidence" value="ECO:0007669"/>
    <property type="project" value="InterPro"/>
</dbReference>
<dbReference type="GO" id="GO:0004222">
    <property type="term" value="F:metalloendopeptidase activity"/>
    <property type="evidence" value="ECO:0007669"/>
    <property type="project" value="InterPro"/>
</dbReference>
<dbReference type="EMBL" id="BLXT01005858">
    <property type="protein sequence ID" value="GFO26720.1"/>
    <property type="molecule type" value="Genomic_DNA"/>
</dbReference>
<comment type="caution">
    <text evidence="4">The sequence shown here is derived from an EMBL/GenBank/DDBJ whole genome shotgun (WGS) entry which is preliminary data.</text>
</comment>
<keyword evidence="4" id="KW-0645">Protease</keyword>
<feature type="domain" description="Peptidase M12B" evidence="3">
    <location>
        <begin position="23"/>
        <end position="227"/>
    </location>
</feature>
<proteinExistence type="predicted"/>
<accession>A0AAV4C502</accession>
<keyword evidence="2" id="KW-0732">Signal</keyword>
<protein>
    <submittedName>
        <fullName evidence="4">A disintegrin and metalloproteinase with thrombospondin motifs 1</fullName>
    </submittedName>
</protein>
<feature type="binding site" evidence="1">
    <location>
        <position position="173"/>
    </location>
    <ligand>
        <name>Zn(2+)</name>
        <dbReference type="ChEBI" id="CHEBI:29105"/>
        <note>catalytic</note>
    </ligand>
</feature>
<name>A0AAV4C502_9GAST</name>
<evidence type="ECO:0000259" key="3">
    <source>
        <dbReference type="PROSITE" id="PS50215"/>
    </source>
</evidence>
<dbReference type="Proteomes" id="UP000735302">
    <property type="component" value="Unassembled WGS sequence"/>
</dbReference>
<dbReference type="GO" id="GO:0046872">
    <property type="term" value="F:metal ion binding"/>
    <property type="evidence" value="ECO:0007669"/>
    <property type="project" value="UniProtKB-KW"/>
</dbReference>
<evidence type="ECO:0000256" key="1">
    <source>
        <dbReference type="PROSITE-ProRule" id="PRU00276"/>
    </source>
</evidence>
<dbReference type="InterPro" id="IPR024079">
    <property type="entry name" value="MetalloPept_cat_dom_sf"/>
</dbReference>
<evidence type="ECO:0000313" key="4">
    <source>
        <dbReference type="EMBL" id="GFO26720.1"/>
    </source>
</evidence>
<evidence type="ECO:0000313" key="5">
    <source>
        <dbReference type="Proteomes" id="UP000735302"/>
    </source>
</evidence>
<comment type="caution">
    <text evidence="1">Lacks conserved residue(s) required for the propagation of feature annotation.</text>
</comment>
<sequence length="459" mass="51336">MENVKIFLLLWLAVLAQGPIPDARMEVYFVVDKSVIDRYVAEQTTGDSATRLNNAMVSFNADVDYFITEINKMYASLRPMGLCIEILKKRLDVLNINVFSDNVNHFVAIAAFDNWLANSTVAYDAAILWTWQNFQTAGVTHASHVCRSVNASGVVLYDMTYGVAIYTAHELGHLMGANHDPDYINGYVMEASASTLHTNRWSFSMYSKYAFDTLLAIPSYRCLSVTSSGLTVPSAAVTDALADPDTICRRARKNKRSFMCKSPRSYGNRVPQGDWVCNQIWCREVNTNRCHATFPSDGLICGTNKRCNRGRCQDHPDAESAIVDPNCIWGDQAEISLVFSDNYRYEGDCARFIDMFGSNMCYYTVVALGCCETCHKLHTGINGCEYGDLHPHCNRSTKAGVCDCYSEFCCLFCQGYKKKRSSASTRSLSGVTTKVIDDLIAIPDEPYTKQTPRREDVLT</sequence>